<evidence type="ECO:0000256" key="1">
    <source>
        <dbReference type="SAM" id="MobiDB-lite"/>
    </source>
</evidence>
<feature type="compositionally biased region" description="Basic and acidic residues" evidence="1">
    <location>
        <begin position="103"/>
        <end position="113"/>
    </location>
</feature>
<accession>A0A131YDX5</accession>
<feature type="region of interest" description="Disordered" evidence="1">
    <location>
        <begin position="1"/>
        <end position="24"/>
    </location>
</feature>
<feature type="region of interest" description="Disordered" evidence="1">
    <location>
        <begin position="86"/>
        <end position="143"/>
    </location>
</feature>
<reference evidence="2" key="1">
    <citation type="journal article" date="2016" name="Ticks Tick Borne Dis.">
        <title>De novo assembly and annotation of the salivary gland transcriptome of Rhipicephalus appendiculatus male and female ticks during blood feeding.</title>
        <authorList>
            <person name="de Castro M.H."/>
            <person name="de Klerk D."/>
            <person name="Pienaar R."/>
            <person name="Latif A.A."/>
            <person name="Rees D.J."/>
            <person name="Mans B.J."/>
        </authorList>
    </citation>
    <scope>NUCLEOTIDE SEQUENCE</scope>
    <source>
        <tissue evidence="2">Salivary glands</tissue>
    </source>
</reference>
<evidence type="ECO:0000313" key="2">
    <source>
        <dbReference type="EMBL" id="JAP76121.1"/>
    </source>
</evidence>
<sequence>MSDCSAWDVTPQNNSGNVKKCKKTPRKNSTAFCRRFPRVQIPLFAICRDVPSFGTRTPSWPSWSSSPVAARRTPLNVRPSARMGFAPHCSCSPQREGSQGVRWEVKRERHDSDASLSLSGNGGRAAERRQPGAGLVARRRVRS</sequence>
<organism evidence="2">
    <name type="scientific">Rhipicephalus appendiculatus</name>
    <name type="common">Brown ear tick</name>
    <dbReference type="NCBI Taxonomy" id="34631"/>
    <lineage>
        <taxon>Eukaryota</taxon>
        <taxon>Metazoa</taxon>
        <taxon>Ecdysozoa</taxon>
        <taxon>Arthropoda</taxon>
        <taxon>Chelicerata</taxon>
        <taxon>Arachnida</taxon>
        <taxon>Acari</taxon>
        <taxon>Parasitiformes</taxon>
        <taxon>Ixodida</taxon>
        <taxon>Ixodoidea</taxon>
        <taxon>Ixodidae</taxon>
        <taxon>Rhipicephalinae</taxon>
        <taxon>Rhipicephalus</taxon>
        <taxon>Rhipicephalus</taxon>
    </lineage>
</organism>
<proteinExistence type="predicted"/>
<name>A0A131YDX5_RHIAP</name>
<protein>
    <submittedName>
        <fullName evidence="2">Uncharacterized protein</fullName>
    </submittedName>
</protein>
<dbReference type="EMBL" id="GEDV01012436">
    <property type="protein sequence ID" value="JAP76121.1"/>
    <property type="molecule type" value="Transcribed_RNA"/>
</dbReference>
<dbReference type="AlphaFoldDB" id="A0A131YDX5"/>